<dbReference type="RefSeq" id="YP_009476740.1">
    <property type="nucleotide sequence ID" value="NC_037454.1"/>
</dbReference>
<dbReference type="SUPFAM" id="SSF54686">
    <property type="entry name" value="Ribosomal protein L16p/L10e"/>
    <property type="match status" value="1"/>
</dbReference>
<evidence type="ECO:0000256" key="3">
    <source>
        <dbReference type="ARBA" id="ARBA00023274"/>
    </source>
</evidence>
<reference evidence="5" key="1">
    <citation type="submission" date="2017-12" db="EMBL/GenBank/DDBJ databases">
        <title>Comparative mitochondrial genomics of cryptophyte algae: gene shuffling and dynamic mobile genetic elements.</title>
        <authorList>
            <person name="Kim J.I."/>
            <person name="Yoon H.S."/>
            <person name="Yi G."/>
            <person name="Shin W."/>
            <person name="Archibald J.M."/>
        </authorList>
    </citation>
    <scope>NUCLEOTIDE SEQUENCE</scope>
    <source>
        <strain evidence="5">FBCC300012D</strain>
    </source>
</reference>
<evidence type="ECO:0000256" key="1">
    <source>
        <dbReference type="ARBA" id="ARBA00008931"/>
    </source>
</evidence>
<evidence type="ECO:0000313" key="5">
    <source>
        <dbReference type="EMBL" id="AVM81233.1"/>
    </source>
</evidence>
<dbReference type="InterPro" id="IPR036920">
    <property type="entry name" value="Ribosomal_uL16_sf"/>
</dbReference>
<organism evidence="5">
    <name type="scientific">Cryptomonas curvata</name>
    <dbReference type="NCBI Taxonomy" id="233186"/>
    <lineage>
        <taxon>Eukaryota</taxon>
        <taxon>Cryptophyceae</taxon>
        <taxon>Cryptomonadales</taxon>
        <taxon>Cryptomonadaceae</taxon>
        <taxon>Cryptomonas</taxon>
    </lineage>
</organism>
<dbReference type="PANTHER" id="PTHR12220">
    <property type="entry name" value="50S/60S RIBOSOMAL PROTEIN L16"/>
    <property type="match status" value="1"/>
</dbReference>
<dbReference type="GO" id="GO:0006412">
    <property type="term" value="P:translation"/>
    <property type="evidence" value="ECO:0007669"/>
    <property type="project" value="InterPro"/>
</dbReference>
<dbReference type="GO" id="GO:0019843">
    <property type="term" value="F:rRNA binding"/>
    <property type="evidence" value="ECO:0007669"/>
    <property type="project" value="InterPro"/>
</dbReference>
<sequence length="135" mass="15321">MLFPKRLKFRKVKKGKLKGLETRVNNPIIGVYGIKSLESARITSQQLESVRKLMSRKMNKSGFIRLKIFPFIPVTSKPAEVRMGKGKGSLKYWCFPVTAGRLLIEFQGVSLSLAVEINRLVKSKLPVNTKLVKFL</sequence>
<dbReference type="PRINTS" id="PR00060">
    <property type="entry name" value="RIBOSOMALL16"/>
</dbReference>
<dbReference type="Pfam" id="PF00252">
    <property type="entry name" value="Ribosomal_L16"/>
    <property type="match status" value="1"/>
</dbReference>
<proteinExistence type="inferred from homology"/>
<dbReference type="GO" id="GO:0005840">
    <property type="term" value="C:ribosome"/>
    <property type="evidence" value="ECO:0007669"/>
    <property type="project" value="UniProtKB-KW"/>
</dbReference>
<dbReference type="Gene3D" id="3.90.1170.10">
    <property type="entry name" value="Ribosomal protein L10e/L16"/>
    <property type="match status" value="1"/>
</dbReference>
<dbReference type="InterPro" id="IPR020798">
    <property type="entry name" value="Ribosomal_uL16_CS"/>
</dbReference>
<comment type="similarity">
    <text evidence="1 4">Belongs to the universal ribosomal protein uL16 family.</text>
</comment>
<dbReference type="AlphaFoldDB" id="A0A2P1G8H3"/>
<dbReference type="CDD" id="cd01433">
    <property type="entry name" value="Ribosomal_L16_L10e"/>
    <property type="match status" value="1"/>
</dbReference>
<evidence type="ECO:0000256" key="2">
    <source>
        <dbReference type="ARBA" id="ARBA00022980"/>
    </source>
</evidence>
<dbReference type="GO" id="GO:1990904">
    <property type="term" value="C:ribonucleoprotein complex"/>
    <property type="evidence" value="ECO:0007669"/>
    <property type="project" value="UniProtKB-KW"/>
</dbReference>
<keyword evidence="5" id="KW-0496">Mitochondrion</keyword>
<name>A0A2P1G8H3_9CRYP</name>
<dbReference type="InterPro" id="IPR000114">
    <property type="entry name" value="Ribosomal_uL16_bact-type"/>
</dbReference>
<dbReference type="GO" id="GO:0003735">
    <property type="term" value="F:structural constituent of ribosome"/>
    <property type="evidence" value="ECO:0007669"/>
    <property type="project" value="InterPro"/>
</dbReference>
<dbReference type="EMBL" id="MG680942">
    <property type="protein sequence ID" value="AVM81233.1"/>
    <property type="molecule type" value="Genomic_DNA"/>
</dbReference>
<dbReference type="InterPro" id="IPR016180">
    <property type="entry name" value="Ribosomal_uL16_dom"/>
</dbReference>
<dbReference type="NCBIfam" id="TIGR01164">
    <property type="entry name" value="rplP_bact"/>
    <property type="match status" value="1"/>
</dbReference>
<dbReference type="InterPro" id="IPR047873">
    <property type="entry name" value="Ribosomal_uL16"/>
</dbReference>
<keyword evidence="3 4" id="KW-0687">Ribonucleoprotein</keyword>
<protein>
    <submittedName>
        <fullName evidence="5">Ribosomal protein L16</fullName>
    </submittedName>
</protein>
<geneLocation type="mitochondrion" evidence="5"/>
<dbReference type="PANTHER" id="PTHR12220:SF13">
    <property type="entry name" value="LARGE RIBOSOMAL SUBUNIT PROTEIN UL16M"/>
    <property type="match status" value="1"/>
</dbReference>
<evidence type="ECO:0000256" key="4">
    <source>
        <dbReference type="RuleBase" id="RU004413"/>
    </source>
</evidence>
<dbReference type="GeneID" id="36496292"/>
<dbReference type="PROSITE" id="PS00701">
    <property type="entry name" value="RIBOSOMAL_L16_2"/>
    <property type="match status" value="1"/>
</dbReference>
<keyword evidence="2 4" id="KW-0689">Ribosomal protein</keyword>
<gene>
    <name evidence="5" type="primary">rpl16</name>
    <name evidence="5" type="ORF">CplaMt_p015</name>
</gene>
<accession>A0A2P1G8H3</accession>